<evidence type="ECO:0000259" key="8">
    <source>
        <dbReference type="PROSITE" id="PS50109"/>
    </source>
</evidence>
<dbReference type="PROSITE" id="PS50109">
    <property type="entry name" value="HIS_KIN"/>
    <property type="match status" value="1"/>
</dbReference>
<protein>
    <recommendedName>
        <fullName evidence="2">histidine kinase</fullName>
        <ecNumber evidence="2">2.7.13.3</ecNumber>
    </recommendedName>
</protein>
<dbReference type="SUPFAM" id="SSF47384">
    <property type="entry name" value="Homodimeric domain of signal transducing histidine kinase"/>
    <property type="match status" value="1"/>
</dbReference>
<dbReference type="Proteomes" id="UP000003416">
    <property type="component" value="Unassembled WGS sequence"/>
</dbReference>
<dbReference type="Gene3D" id="3.30.565.10">
    <property type="entry name" value="Histidine kinase-like ATPase, C-terminal domain"/>
    <property type="match status" value="1"/>
</dbReference>
<evidence type="ECO:0000313" key="10">
    <source>
        <dbReference type="Proteomes" id="UP000003416"/>
    </source>
</evidence>
<name>F3PR54_9BACE</name>
<keyword evidence="6" id="KW-0902">Two-component regulatory system</keyword>
<proteinExistence type="predicted"/>
<keyword evidence="7" id="KW-0472">Membrane</keyword>
<dbReference type="InterPro" id="IPR036890">
    <property type="entry name" value="HATPase_C_sf"/>
</dbReference>
<dbReference type="InterPro" id="IPR005467">
    <property type="entry name" value="His_kinase_dom"/>
</dbReference>
<dbReference type="PANTHER" id="PTHR43711:SF26">
    <property type="entry name" value="SENSOR HISTIDINE KINASE RCSC"/>
    <property type="match status" value="1"/>
</dbReference>
<dbReference type="SMART" id="SM00388">
    <property type="entry name" value="HisKA"/>
    <property type="match status" value="1"/>
</dbReference>
<evidence type="ECO:0000256" key="7">
    <source>
        <dbReference type="SAM" id="Phobius"/>
    </source>
</evidence>
<keyword evidence="3" id="KW-0597">Phosphoprotein</keyword>
<gene>
    <name evidence="9" type="ORF">HMPREF9446_01203</name>
</gene>
<dbReference type="Pfam" id="PF02518">
    <property type="entry name" value="HATPase_c"/>
    <property type="match status" value="1"/>
</dbReference>
<keyword evidence="7" id="KW-0812">Transmembrane</keyword>
<dbReference type="HOGENOM" id="CLU_026375_3_1_10"/>
<dbReference type="InterPro" id="IPR003661">
    <property type="entry name" value="HisK_dim/P_dom"/>
</dbReference>
<sequence>MNMYLCGQIVTMKKMNDIKLWCTLYIKRHFVALVKMWQSRKKAYLPFFTSLGLVAAIAIQGVWLNNTYILIEENLRKESSEAIAEAVRKEASIRFATTPKGTRIDGSSKNDTVPENTFFYEGITDLGYPMNMDTVDSIASVLLKEYGIEDDFVVCEVKLRSRELLRQSKILNFSRDTIRSKAVPVRTDLSEGVELLLINPYKTFFERMGLLMIASFIMLVLVIGCIVYQIKVIIYQKKVAKLREDFSYAMIHDMKTPLSSIMMCSDALNDEKIESIPELKKSFLGVVKSETVHLLKLINKLLTISKLESHKLTMVKEKVQLEPMLGRIRETFKAKSTKPLYFTLNLQAREVDADKEYLEEAVYNLVDNAVKYSKDEGEVEVEITSECSGGYSCIKVRDNGIGFSEEDKRKIFDKFERGSAIKSSRLGKVAGFGLGLNYVYQVMEAHGGTVTASSVVGKFSEFTLYMPALEEEDTENKE</sequence>
<dbReference type="STRING" id="763034.HMPREF9446_01203"/>
<dbReference type="EMBL" id="AFBN01000021">
    <property type="protein sequence ID" value="EGF58595.1"/>
    <property type="molecule type" value="Genomic_DNA"/>
</dbReference>
<comment type="caution">
    <text evidence="9">The sequence shown here is derived from an EMBL/GenBank/DDBJ whole genome shotgun (WGS) entry which is preliminary data.</text>
</comment>
<reference evidence="9 10" key="1">
    <citation type="submission" date="2011-02" db="EMBL/GenBank/DDBJ databases">
        <authorList>
            <person name="Weinstock G."/>
            <person name="Sodergren E."/>
            <person name="Clifton S."/>
            <person name="Fulton L."/>
            <person name="Fulton B."/>
            <person name="Courtney L."/>
            <person name="Fronick C."/>
            <person name="Harrison M."/>
            <person name="Strong C."/>
            <person name="Farmer C."/>
            <person name="Delahaunty K."/>
            <person name="Markovic C."/>
            <person name="Hall O."/>
            <person name="Minx P."/>
            <person name="Tomlinson C."/>
            <person name="Mitreva M."/>
            <person name="Hou S."/>
            <person name="Chen J."/>
            <person name="Wollam A."/>
            <person name="Pepin K.H."/>
            <person name="Johnson M."/>
            <person name="Bhonagiri V."/>
            <person name="Zhang X."/>
            <person name="Suruliraj S."/>
            <person name="Warren W."/>
            <person name="Chinwalla A."/>
            <person name="Mardis E.R."/>
            <person name="Wilson R.K."/>
        </authorList>
    </citation>
    <scope>NUCLEOTIDE SEQUENCE [LARGE SCALE GENOMIC DNA]</scope>
    <source>
        <strain evidence="9 10">YIT 12057</strain>
    </source>
</reference>
<dbReference type="EC" id="2.7.13.3" evidence="2"/>
<dbReference type="InterPro" id="IPR036097">
    <property type="entry name" value="HisK_dim/P_sf"/>
</dbReference>
<dbReference type="CDD" id="cd00075">
    <property type="entry name" value="HATPase"/>
    <property type="match status" value="1"/>
</dbReference>
<organism evidence="9 10">
    <name type="scientific">Bacteroides fluxus YIT 12057</name>
    <dbReference type="NCBI Taxonomy" id="763034"/>
    <lineage>
        <taxon>Bacteria</taxon>
        <taxon>Pseudomonadati</taxon>
        <taxon>Bacteroidota</taxon>
        <taxon>Bacteroidia</taxon>
        <taxon>Bacteroidales</taxon>
        <taxon>Bacteroidaceae</taxon>
        <taxon>Bacteroides</taxon>
    </lineage>
</organism>
<dbReference type="PANTHER" id="PTHR43711">
    <property type="entry name" value="TWO-COMPONENT HISTIDINE KINASE"/>
    <property type="match status" value="1"/>
</dbReference>
<dbReference type="Gene3D" id="1.10.287.130">
    <property type="match status" value="1"/>
</dbReference>
<dbReference type="CDD" id="cd00082">
    <property type="entry name" value="HisKA"/>
    <property type="match status" value="1"/>
</dbReference>
<keyword evidence="4" id="KW-0808">Transferase</keyword>
<evidence type="ECO:0000256" key="3">
    <source>
        <dbReference type="ARBA" id="ARBA00022553"/>
    </source>
</evidence>
<evidence type="ECO:0000313" key="9">
    <source>
        <dbReference type="EMBL" id="EGF58595.1"/>
    </source>
</evidence>
<evidence type="ECO:0000256" key="4">
    <source>
        <dbReference type="ARBA" id="ARBA00022679"/>
    </source>
</evidence>
<dbReference type="SMART" id="SM00387">
    <property type="entry name" value="HATPase_c"/>
    <property type="match status" value="1"/>
</dbReference>
<dbReference type="Pfam" id="PF00512">
    <property type="entry name" value="HisKA"/>
    <property type="match status" value="1"/>
</dbReference>
<keyword evidence="5 9" id="KW-0418">Kinase</keyword>
<dbReference type="GeneID" id="86048915"/>
<feature type="domain" description="Histidine kinase" evidence="8">
    <location>
        <begin position="249"/>
        <end position="470"/>
    </location>
</feature>
<evidence type="ECO:0000256" key="2">
    <source>
        <dbReference type="ARBA" id="ARBA00012438"/>
    </source>
</evidence>
<dbReference type="InterPro" id="IPR003594">
    <property type="entry name" value="HATPase_dom"/>
</dbReference>
<dbReference type="AlphaFoldDB" id="F3PR54"/>
<evidence type="ECO:0000256" key="5">
    <source>
        <dbReference type="ARBA" id="ARBA00022777"/>
    </source>
</evidence>
<feature type="transmembrane region" description="Helical" evidence="7">
    <location>
        <begin position="208"/>
        <end position="228"/>
    </location>
</feature>
<accession>F3PR54</accession>
<keyword evidence="7" id="KW-1133">Transmembrane helix</keyword>
<dbReference type="RefSeq" id="WP_009124434.1">
    <property type="nucleotide sequence ID" value="NZ_GL882621.1"/>
</dbReference>
<keyword evidence="10" id="KW-1185">Reference proteome</keyword>
<dbReference type="eggNOG" id="COG2205">
    <property type="taxonomic scope" value="Bacteria"/>
</dbReference>
<dbReference type="InterPro" id="IPR050736">
    <property type="entry name" value="Sensor_HK_Regulatory"/>
</dbReference>
<dbReference type="GO" id="GO:0000155">
    <property type="term" value="F:phosphorelay sensor kinase activity"/>
    <property type="evidence" value="ECO:0007669"/>
    <property type="project" value="InterPro"/>
</dbReference>
<dbReference type="SUPFAM" id="SSF55874">
    <property type="entry name" value="ATPase domain of HSP90 chaperone/DNA topoisomerase II/histidine kinase"/>
    <property type="match status" value="1"/>
</dbReference>
<evidence type="ECO:0000256" key="6">
    <source>
        <dbReference type="ARBA" id="ARBA00023012"/>
    </source>
</evidence>
<dbReference type="InterPro" id="IPR004358">
    <property type="entry name" value="Sig_transdc_His_kin-like_C"/>
</dbReference>
<dbReference type="PRINTS" id="PR00344">
    <property type="entry name" value="BCTRLSENSOR"/>
</dbReference>
<comment type="catalytic activity">
    <reaction evidence="1">
        <text>ATP + protein L-histidine = ADP + protein N-phospho-L-histidine.</text>
        <dbReference type="EC" id="2.7.13.3"/>
    </reaction>
</comment>
<evidence type="ECO:0000256" key="1">
    <source>
        <dbReference type="ARBA" id="ARBA00000085"/>
    </source>
</evidence>
<feature type="transmembrane region" description="Helical" evidence="7">
    <location>
        <begin position="43"/>
        <end position="63"/>
    </location>
</feature>